<evidence type="ECO:0000313" key="2">
    <source>
        <dbReference type="EMBL" id="CAA6829033.1"/>
    </source>
</evidence>
<protein>
    <submittedName>
        <fullName evidence="2">Uncharacterized protein</fullName>
    </submittedName>
</protein>
<dbReference type="EMBL" id="CACVAQ010000456">
    <property type="protein sequence ID" value="CAA6829033.1"/>
    <property type="molecule type" value="Genomic_DNA"/>
</dbReference>
<organism evidence="2">
    <name type="scientific">uncultured Aureispira sp</name>
    <dbReference type="NCBI Taxonomy" id="1331704"/>
    <lineage>
        <taxon>Bacteria</taxon>
        <taxon>Pseudomonadati</taxon>
        <taxon>Bacteroidota</taxon>
        <taxon>Saprospiria</taxon>
        <taxon>Saprospirales</taxon>
        <taxon>Saprospiraceae</taxon>
        <taxon>Aureispira</taxon>
        <taxon>environmental samples</taxon>
    </lineage>
</organism>
<sequence>MHLVKEQQQIISKQEIENIALKRRLKALEARLGKLDAT</sequence>
<evidence type="ECO:0000256" key="1">
    <source>
        <dbReference type="SAM" id="Coils"/>
    </source>
</evidence>
<keyword evidence="1" id="KW-0175">Coiled coil</keyword>
<name>A0A6S6UM30_9BACT</name>
<proteinExistence type="predicted"/>
<dbReference type="AlphaFoldDB" id="A0A6S6UM30"/>
<accession>A0A6S6UM30</accession>
<reference evidence="2" key="1">
    <citation type="submission" date="2020-01" db="EMBL/GenBank/DDBJ databases">
        <authorList>
            <person name="Meier V. D."/>
            <person name="Meier V D."/>
        </authorList>
    </citation>
    <scope>NUCLEOTIDE SEQUENCE</scope>
    <source>
        <strain evidence="2">HLG_WM_MAG_10</strain>
    </source>
</reference>
<feature type="coiled-coil region" evidence="1">
    <location>
        <begin position="4"/>
        <end position="38"/>
    </location>
</feature>
<gene>
    <name evidence="2" type="ORF">HELGO_WM57536</name>
</gene>